<keyword evidence="3" id="KW-1185">Reference proteome</keyword>
<dbReference type="EMBL" id="RQTK01000333">
    <property type="protein sequence ID" value="RUS81517.1"/>
    <property type="molecule type" value="Genomic_DNA"/>
</dbReference>
<sequence length="100" mass="10911">MSVATGKAPSSTQQRRSSIVEAGGTTTTRAAMILTSAPHTRDSHSHHVTGSLENTYQLSPQRVPKSCELKKIVEDVLTEQLRDRTYDESIGSLTKTLAEQ</sequence>
<reference evidence="2 3" key="1">
    <citation type="submission" date="2019-01" db="EMBL/GenBank/DDBJ databases">
        <title>A draft genome assembly of the solar-powered sea slug Elysia chlorotica.</title>
        <authorList>
            <person name="Cai H."/>
            <person name="Li Q."/>
            <person name="Fang X."/>
            <person name="Li J."/>
            <person name="Curtis N.E."/>
            <person name="Altenburger A."/>
            <person name="Shibata T."/>
            <person name="Feng M."/>
            <person name="Maeda T."/>
            <person name="Schwartz J.A."/>
            <person name="Shigenobu S."/>
            <person name="Lundholm N."/>
            <person name="Nishiyama T."/>
            <person name="Yang H."/>
            <person name="Hasebe M."/>
            <person name="Li S."/>
            <person name="Pierce S.K."/>
            <person name="Wang J."/>
        </authorList>
    </citation>
    <scope>NUCLEOTIDE SEQUENCE [LARGE SCALE GENOMIC DNA]</scope>
    <source>
        <strain evidence="2">EC2010</strain>
        <tissue evidence="2">Whole organism of an adult</tissue>
    </source>
</reference>
<feature type="compositionally biased region" description="Polar residues" evidence="1">
    <location>
        <begin position="8"/>
        <end position="17"/>
    </location>
</feature>
<evidence type="ECO:0000313" key="3">
    <source>
        <dbReference type="Proteomes" id="UP000271974"/>
    </source>
</evidence>
<dbReference type="AlphaFoldDB" id="A0A3S1BDK6"/>
<proteinExistence type="predicted"/>
<protein>
    <submittedName>
        <fullName evidence="2">Uncharacterized protein</fullName>
    </submittedName>
</protein>
<name>A0A3S1BDK6_ELYCH</name>
<comment type="caution">
    <text evidence="2">The sequence shown here is derived from an EMBL/GenBank/DDBJ whole genome shotgun (WGS) entry which is preliminary data.</text>
</comment>
<feature type="region of interest" description="Disordered" evidence="1">
    <location>
        <begin position="1"/>
        <end position="27"/>
    </location>
</feature>
<evidence type="ECO:0000313" key="2">
    <source>
        <dbReference type="EMBL" id="RUS81517.1"/>
    </source>
</evidence>
<organism evidence="2 3">
    <name type="scientific">Elysia chlorotica</name>
    <name type="common">Eastern emerald elysia</name>
    <name type="synonym">Sea slug</name>
    <dbReference type="NCBI Taxonomy" id="188477"/>
    <lineage>
        <taxon>Eukaryota</taxon>
        <taxon>Metazoa</taxon>
        <taxon>Spiralia</taxon>
        <taxon>Lophotrochozoa</taxon>
        <taxon>Mollusca</taxon>
        <taxon>Gastropoda</taxon>
        <taxon>Heterobranchia</taxon>
        <taxon>Euthyneura</taxon>
        <taxon>Panpulmonata</taxon>
        <taxon>Sacoglossa</taxon>
        <taxon>Placobranchoidea</taxon>
        <taxon>Plakobranchidae</taxon>
        <taxon>Elysia</taxon>
    </lineage>
</organism>
<dbReference type="Proteomes" id="UP000271974">
    <property type="component" value="Unassembled WGS sequence"/>
</dbReference>
<accession>A0A3S1BDK6</accession>
<gene>
    <name evidence="2" type="ORF">EGW08_010724</name>
</gene>
<dbReference type="OrthoDB" id="10248487at2759"/>
<feature type="non-terminal residue" evidence="2">
    <location>
        <position position="100"/>
    </location>
</feature>
<evidence type="ECO:0000256" key="1">
    <source>
        <dbReference type="SAM" id="MobiDB-lite"/>
    </source>
</evidence>